<dbReference type="SUPFAM" id="SSF141868">
    <property type="entry name" value="EAL domain-like"/>
    <property type="match status" value="1"/>
</dbReference>
<dbReference type="InterPro" id="IPR043128">
    <property type="entry name" value="Rev_trsase/Diguanyl_cyclase"/>
</dbReference>
<dbReference type="InterPro" id="IPR035919">
    <property type="entry name" value="EAL_sf"/>
</dbReference>
<dbReference type="InterPro" id="IPR000160">
    <property type="entry name" value="GGDEF_dom"/>
</dbReference>
<evidence type="ECO:0000259" key="1">
    <source>
        <dbReference type="PROSITE" id="PS50113"/>
    </source>
</evidence>
<feature type="domain" description="EAL" evidence="2">
    <location>
        <begin position="260"/>
        <end position="509"/>
    </location>
</feature>
<dbReference type="PROSITE" id="PS50887">
    <property type="entry name" value="GGDEF"/>
    <property type="match status" value="1"/>
</dbReference>
<gene>
    <name evidence="4" type="ORF">B9H00_05225</name>
</gene>
<dbReference type="Gene3D" id="3.20.20.450">
    <property type="entry name" value="EAL domain"/>
    <property type="match status" value="1"/>
</dbReference>
<dbReference type="SUPFAM" id="SSF55073">
    <property type="entry name" value="Nucleotide cyclase"/>
    <property type="match status" value="1"/>
</dbReference>
<dbReference type="InterPro" id="IPR001633">
    <property type="entry name" value="EAL_dom"/>
</dbReference>
<dbReference type="InterPro" id="IPR029787">
    <property type="entry name" value="Nucleotide_cyclase"/>
</dbReference>
<dbReference type="Pfam" id="PF00990">
    <property type="entry name" value="GGDEF"/>
    <property type="match status" value="1"/>
</dbReference>
<feature type="domain" description="GGDEF" evidence="3">
    <location>
        <begin position="116"/>
        <end position="249"/>
    </location>
</feature>
<keyword evidence="5" id="KW-1185">Reference proteome</keyword>
<dbReference type="PROSITE" id="PS50883">
    <property type="entry name" value="EAL"/>
    <property type="match status" value="1"/>
</dbReference>
<dbReference type="SMART" id="SM00052">
    <property type="entry name" value="EAL"/>
    <property type="match status" value="1"/>
</dbReference>
<accession>A0A240UM03</accession>
<feature type="domain" description="PAC" evidence="1">
    <location>
        <begin position="34"/>
        <end position="86"/>
    </location>
</feature>
<dbReference type="PANTHER" id="PTHR44757:SF4">
    <property type="entry name" value="DIGUANYLATE CYCLASE DGCE-RELATED"/>
    <property type="match status" value="1"/>
</dbReference>
<evidence type="ECO:0000259" key="2">
    <source>
        <dbReference type="PROSITE" id="PS50883"/>
    </source>
</evidence>
<evidence type="ECO:0000259" key="3">
    <source>
        <dbReference type="PROSITE" id="PS50887"/>
    </source>
</evidence>
<dbReference type="Proteomes" id="UP000194457">
    <property type="component" value="Chromosome"/>
</dbReference>
<name>A0A240UM03_9GAMM</name>
<dbReference type="PROSITE" id="PS50113">
    <property type="entry name" value="PAC"/>
    <property type="match status" value="1"/>
</dbReference>
<dbReference type="EMBL" id="CP021358">
    <property type="protein sequence ID" value="ART62524.1"/>
    <property type="molecule type" value="Genomic_DNA"/>
</dbReference>
<dbReference type="CDD" id="cd01948">
    <property type="entry name" value="EAL"/>
    <property type="match status" value="1"/>
</dbReference>
<dbReference type="KEGG" id="kma:B9H00_05225"/>
<dbReference type="Pfam" id="PF00563">
    <property type="entry name" value="EAL"/>
    <property type="match status" value="1"/>
</dbReference>
<sequence>MSASGGVSSSRAGYGTAVARIDQYLPVTQRSCMSGDDAVLINRDQEAREINATAAPVRAAGGSPMGMIVVFQDLSRARELQRRLSFTDSHDALTGLYNRRRFEQAVEEAIDQSGAAPAILAILNLDHFRVINDSAGHLAGDALLIEIARLIERYLDDRDVLARLGGDEFALLLHGRDIEASAVWVETVIEAISALRFSWEGRVHEVSVSAGLIPVDNQAESFGTLLSRVNVACYTSRQYGRNRATIYHPGQEDIEQYHRDIFMAAGLREAIENDRFVLFCQRIVPLQGEGSDYLEILVRMLGREGEIVAPGAFIPVAERYGIMAAVDRWVIEHALVHDGERMEQVRNGRSLSINLSANSLNDATFLPWLQEILSASPLPPQALIFEITETALMNHLALAVEVIAELRSAGCRIALDDFGSGLSSFGYLRNFVVDIIKIDGGFIRHVSDNAVDQVIVDAINQIAQRLGALTVAEFIEDSASVEKLVKMGVNYGQGYYLHRPMPLEKLWLE</sequence>
<dbReference type="InterPro" id="IPR052155">
    <property type="entry name" value="Biofilm_reg_signaling"/>
</dbReference>
<dbReference type="NCBIfam" id="TIGR00254">
    <property type="entry name" value="GGDEF"/>
    <property type="match status" value="1"/>
</dbReference>
<evidence type="ECO:0000313" key="5">
    <source>
        <dbReference type="Proteomes" id="UP000194457"/>
    </source>
</evidence>
<evidence type="ECO:0000313" key="4">
    <source>
        <dbReference type="EMBL" id="ART62524.1"/>
    </source>
</evidence>
<dbReference type="OrthoDB" id="9787514at2"/>
<reference evidence="4 5" key="1">
    <citation type="submission" date="2017-05" db="EMBL/GenBank/DDBJ databases">
        <authorList>
            <person name="Song R."/>
            <person name="Chenine A.L."/>
            <person name="Ruprecht R.M."/>
        </authorList>
    </citation>
    <scope>NUCLEOTIDE SEQUENCE [LARGE SCALE GENOMIC DNA]</scope>
    <source>
        <strain evidence="4">SW32</strain>
    </source>
</reference>
<dbReference type="SMART" id="SM00267">
    <property type="entry name" value="GGDEF"/>
    <property type="match status" value="1"/>
</dbReference>
<dbReference type="InterPro" id="IPR000700">
    <property type="entry name" value="PAS-assoc_C"/>
</dbReference>
<organism evidence="4 5">
    <name type="scientific">Kushneria marisflavi</name>
    <dbReference type="NCBI Taxonomy" id="157779"/>
    <lineage>
        <taxon>Bacteria</taxon>
        <taxon>Pseudomonadati</taxon>
        <taxon>Pseudomonadota</taxon>
        <taxon>Gammaproteobacteria</taxon>
        <taxon>Oceanospirillales</taxon>
        <taxon>Halomonadaceae</taxon>
        <taxon>Kushneria</taxon>
    </lineage>
</organism>
<dbReference type="CDD" id="cd01949">
    <property type="entry name" value="GGDEF"/>
    <property type="match status" value="1"/>
</dbReference>
<dbReference type="PANTHER" id="PTHR44757">
    <property type="entry name" value="DIGUANYLATE CYCLASE DGCP"/>
    <property type="match status" value="1"/>
</dbReference>
<evidence type="ECO:0008006" key="6">
    <source>
        <dbReference type="Google" id="ProtNLM"/>
    </source>
</evidence>
<protein>
    <recommendedName>
        <fullName evidence="6">GGDEF-domain containing protein</fullName>
    </recommendedName>
</protein>
<dbReference type="AlphaFoldDB" id="A0A240UM03"/>
<proteinExistence type="predicted"/>
<dbReference type="Gene3D" id="3.30.70.270">
    <property type="match status" value="1"/>
</dbReference>